<reference evidence="1" key="1">
    <citation type="submission" date="2023-07" db="EMBL/GenBank/DDBJ databases">
        <title>draft genome sequence of fig (Ficus carica).</title>
        <authorList>
            <person name="Takahashi T."/>
            <person name="Nishimura K."/>
        </authorList>
    </citation>
    <scope>NUCLEOTIDE SEQUENCE</scope>
</reference>
<accession>A0AA88CXX8</accession>
<dbReference type="Proteomes" id="UP001187192">
    <property type="component" value="Unassembled WGS sequence"/>
</dbReference>
<evidence type="ECO:0000313" key="2">
    <source>
        <dbReference type="Proteomes" id="UP001187192"/>
    </source>
</evidence>
<sequence>MCSLWLIYEHKVANLVGNEISKIDVGKVAEEWQLMEHVLVIISSDEEDENYDSSHLLFLPIRLNSNNQSRSTERFLVRAVYPLFSQQSVPVWEGRR</sequence>
<gene>
    <name evidence="1" type="ORF">TIFTF001_008401</name>
</gene>
<name>A0AA88CXX8_FICCA</name>
<evidence type="ECO:0000313" key="1">
    <source>
        <dbReference type="EMBL" id="GMN39173.1"/>
    </source>
</evidence>
<keyword evidence="2" id="KW-1185">Reference proteome</keyword>
<proteinExistence type="predicted"/>
<protein>
    <submittedName>
        <fullName evidence="1">Uncharacterized protein</fullName>
    </submittedName>
</protein>
<dbReference type="EMBL" id="BTGU01000009">
    <property type="protein sequence ID" value="GMN39173.1"/>
    <property type="molecule type" value="Genomic_DNA"/>
</dbReference>
<dbReference type="AlphaFoldDB" id="A0AA88CXX8"/>
<comment type="caution">
    <text evidence="1">The sequence shown here is derived from an EMBL/GenBank/DDBJ whole genome shotgun (WGS) entry which is preliminary data.</text>
</comment>
<dbReference type="Gramene" id="FCD_00005271-RA">
    <property type="protein sequence ID" value="FCD_00005271-RA:cds"/>
    <property type="gene ID" value="FCD_00005271"/>
</dbReference>
<organism evidence="1 2">
    <name type="scientific">Ficus carica</name>
    <name type="common">Common fig</name>
    <dbReference type="NCBI Taxonomy" id="3494"/>
    <lineage>
        <taxon>Eukaryota</taxon>
        <taxon>Viridiplantae</taxon>
        <taxon>Streptophyta</taxon>
        <taxon>Embryophyta</taxon>
        <taxon>Tracheophyta</taxon>
        <taxon>Spermatophyta</taxon>
        <taxon>Magnoliopsida</taxon>
        <taxon>eudicotyledons</taxon>
        <taxon>Gunneridae</taxon>
        <taxon>Pentapetalae</taxon>
        <taxon>rosids</taxon>
        <taxon>fabids</taxon>
        <taxon>Rosales</taxon>
        <taxon>Moraceae</taxon>
        <taxon>Ficeae</taxon>
        <taxon>Ficus</taxon>
    </lineage>
</organism>